<organism evidence="6 7">
    <name type="scientific">Christensenella hongkongensis</name>
    <dbReference type="NCBI Taxonomy" id="270498"/>
    <lineage>
        <taxon>Bacteria</taxon>
        <taxon>Bacillati</taxon>
        <taxon>Bacillota</taxon>
        <taxon>Clostridia</taxon>
        <taxon>Christensenellales</taxon>
        <taxon>Christensenellaceae</taxon>
        <taxon>Christensenella</taxon>
    </lineage>
</organism>
<sequence>MANRNIIKTVKGIHTQDGAGVNLVRVISNRDVEDFDPFLMLDAFDSDNPADYIKGFPWHPHRGIETLTYLIEGDIEHSDSMGNKGSICDGGCQWMTAGSGVLHQEMPQACERMLGFQLWINLPRAHKMTTPKYFDITSDITTTIEKEHATIRIIGGDFEGTHGQAQGEYVKADVLDISVDVGQTLSFETDIEKNVFVYLFEGSACFGGNKDTLIPAKTAALFSHDSGFSVRAGETGVRFAFFAGKPLQEPVAWGGPIVMNTPEELDAAFDELNEGTFIKQS</sequence>
<dbReference type="InterPro" id="IPR011051">
    <property type="entry name" value="RmlC_Cupin_sf"/>
</dbReference>
<dbReference type="InterPro" id="IPR003829">
    <property type="entry name" value="Pirin_N_dom"/>
</dbReference>
<feature type="binding site" evidence="2">
    <location>
        <position position="103"/>
    </location>
    <ligand>
        <name>Fe cation</name>
        <dbReference type="ChEBI" id="CHEBI:24875"/>
    </ligand>
</feature>
<dbReference type="CDD" id="cd02247">
    <property type="entry name" value="cupin_pirin_C"/>
    <property type="match status" value="1"/>
</dbReference>
<accession>A0A0M2NE71</accession>
<dbReference type="OrthoDB" id="321327at2"/>
<dbReference type="PATRIC" id="fig|270498.16.peg.2813"/>
<dbReference type="CDD" id="cd02909">
    <property type="entry name" value="cupin_pirin_N"/>
    <property type="match status" value="1"/>
</dbReference>
<dbReference type="InterPro" id="IPR014710">
    <property type="entry name" value="RmlC-like_jellyroll"/>
</dbReference>
<dbReference type="GO" id="GO:0051213">
    <property type="term" value="F:dioxygenase activity"/>
    <property type="evidence" value="ECO:0007669"/>
    <property type="project" value="UniProtKB-KW"/>
</dbReference>
<feature type="domain" description="Pirin C-terminal" evidence="5">
    <location>
        <begin position="174"/>
        <end position="277"/>
    </location>
</feature>
<dbReference type="PANTHER" id="PTHR13903:SF8">
    <property type="entry name" value="PIRIN"/>
    <property type="match status" value="1"/>
</dbReference>
<evidence type="ECO:0000256" key="2">
    <source>
        <dbReference type="PIRSR" id="PIRSR006232-1"/>
    </source>
</evidence>
<evidence type="ECO:0000256" key="1">
    <source>
        <dbReference type="ARBA" id="ARBA00008416"/>
    </source>
</evidence>
<dbReference type="Proteomes" id="UP000034076">
    <property type="component" value="Unassembled WGS sequence"/>
</dbReference>
<dbReference type="InterPro" id="IPR008778">
    <property type="entry name" value="Pirin_C_dom"/>
</dbReference>
<comment type="similarity">
    <text evidence="1 3">Belongs to the pirin family.</text>
</comment>
<dbReference type="Gene3D" id="2.60.120.10">
    <property type="entry name" value="Jelly Rolls"/>
    <property type="match status" value="2"/>
</dbReference>
<keyword evidence="2" id="KW-0479">Metal-binding</keyword>
<evidence type="ECO:0000259" key="5">
    <source>
        <dbReference type="Pfam" id="PF05726"/>
    </source>
</evidence>
<evidence type="ECO:0000313" key="6">
    <source>
        <dbReference type="EMBL" id="KKI50824.1"/>
    </source>
</evidence>
<feature type="binding site" evidence="2">
    <location>
        <position position="61"/>
    </location>
    <ligand>
        <name>Fe cation</name>
        <dbReference type="ChEBI" id="CHEBI:24875"/>
    </ligand>
</feature>
<evidence type="ECO:0000313" key="7">
    <source>
        <dbReference type="Proteomes" id="UP000034076"/>
    </source>
</evidence>
<feature type="binding site" evidence="2">
    <location>
        <position position="59"/>
    </location>
    <ligand>
        <name>Fe cation</name>
        <dbReference type="ChEBI" id="CHEBI:24875"/>
    </ligand>
</feature>
<dbReference type="PIRSF" id="PIRSF006232">
    <property type="entry name" value="Pirin"/>
    <property type="match status" value="1"/>
</dbReference>
<dbReference type="RefSeq" id="WP_046443609.1">
    <property type="nucleotide sequence ID" value="NZ_LAYJ01000101.1"/>
</dbReference>
<dbReference type="EMBL" id="LAYJ01000101">
    <property type="protein sequence ID" value="KKI50824.1"/>
    <property type="molecule type" value="Genomic_DNA"/>
</dbReference>
<dbReference type="PANTHER" id="PTHR13903">
    <property type="entry name" value="PIRIN-RELATED"/>
    <property type="match status" value="1"/>
</dbReference>
<comment type="cofactor">
    <cofactor evidence="2">
        <name>Fe cation</name>
        <dbReference type="ChEBI" id="CHEBI:24875"/>
    </cofactor>
    <text evidence="2">Binds 1 Fe cation per subunit.</text>
</comment>
<gene>
    <name evidence="6" type="ORF">CHK_1750</name>
</gene>
<reference evidence="6 7" key="1">
    <citation type="submission" date="2015-04" db="EMBL/GenBank/DDBJ databases">
        <title>Draft genome sequence of bacteremic isolate Catabacter hongkongensis type strain HKU16T.</title>
        <authorList>
            <person name="Lau S.K."/>
            <person name="Teng J.L."/>
            <person name="Huang Y."/>
            <person name="Curreem S.O."/>
            <person name="Tsui S.K."/>
            <person name="Woo P.C."/>
        </authorList>
    </citation>
    <scope>NUCLEOTIDE SEQUENCE [LARGE SCALE GENOMIC DNA]</scope>
    <source>
        <strain evidence="6 7">HKU16</strain>
    </source>
</reference>
<feature type="domain" description="Pirin N-terminal" evidence="4">
    <location>
        <begin position="26"/>
        <end position="120"/>
    </location>
</feature>
<dbReference type="GO" id="GO:0046872">
    <property type="term" value="F:metal ion binding"/>
    <property type="evidence" value="ECO:0007669"/>
    <property type="project" value="UniProtKB-KW"/>
</dbReference>
<keyword evidence="6" id="KW-0560">Oxidoreductase</keyword>
<keyword evidence="6" id="KW-0223">Dioxygenase</keyword>
<evidence type="ECO:0000256" key="3">
    <source>
        <dbReference type="RuleBase" id="RU003457"/>
    </source>
</evidence>
<evidence type="ECO:0000259" key="4">
    <source>
        <dbReference type="Pfam" id="PF02678"/>
    </source>
</evidence>
<proteinExistence type="inferred from homology"/>
<name>A0A0M2NE71_9FIRM</name>
<dbReference type="InterPro" id="IPR012093">
    <property type="entry name" value="Pirin"/>
</dbReference>
<dbReference type="Pfam" id="PF05726">
    <property type="entry name" value="Pirin_C"/>
    <property type="match status" value="1"/>
</dbReference>
<protein>
    <submittedName>
        <fullName evidence="6">Pirin-like protein YhhW, qercetin 2,3-dioxygenase activity</fullName>
    </submittedName>
</protein>
<dbReference type="Pfam" id="PF02678">
    <property type="entry name" value="Pirin"/>
    <property type="match status" value="1"/>
</dbReference>
<dbReference type="AlphaFoldDB" id="A0A0M2NE71"/>
<feature type="binding site" evidence="2">
    <location>
        <position position="105"/>
    </location>
    <ligand>
        <name>Fe cation</name>
        <dbReference type="ChEBI" id="CHEBI:24875"/>
    </ligand>
</feature>
<keyword evidence="2" id="KW-0408">Iron</keyword>
<keyword evidence="7" id="KW-1185">Reference proteome</keyword>
<dbReference type="SUPFAM" id="SSF51182">
    <property type="entry name" value="RmlC-like cupins"/>
    <property type="match status" value="1"/>
</dbReference>
<comment type="caution">
    <text evidence="6">The sequence shown here is derived from an EMBL/GenBank/DDBJ whole genome shotgun (WGS) entry which is preliminary data.</text>
</comment>